<keyword evidence="2" id="KW-1015">Disulfide bond</keyword>
<feature type="domain" description="Bulb-type lectin" evidence="5">
    <location>
        <begin position="84"/>
        <end position="215"/>
    </location>
</feature>
<dbReference type="InterPro" id="IPR003609">
    <property type="entry name" value="Pan_app"/>
</dbReference>
<accession>A0AAV0KPV9</accession>
<dbReference type="AlphaFoldDB" id="A0AAV0KPV9"/>
<dbReference type="PROSITE" id="PS50948">
    <property type="entry name" value="PAN"/>
    <property type="match status" value="1"/>
</dbReference>
<dbReference type="InterPro" id="IPR021820">
    <property type="entry name" value="S-locus_recpt_kinase_C"/>
</dbReference>
<evidence type="ECO:0000259" key="5">
    <source>
        <dbReference type="PROSITE" id="PS50927"/>
    </source>
</evidence>
<dbReference type="InterPro" id="IPR036426">
    <property type="entry name" value="Bulb-type_lectin_dom_sf"/>
</dbReference>
<gene>
    <name evidence="7" type="ORF">LITE_LOCUS19360</name>
</gene>
<feature type="domain" description="Apple" evidence="6">
    <location>
        <begin position="371"/>
        <end position="457"/>
    </location>
</feature>
<dbReference type="GO" id="GO:0004674">
    <property type="term" value="F:protein serine/threonine kinase activity"/>
    <property type="evidence" value="ECO:0007669"/>
    <property type="project" value="InterPro"/>
</dbReference>
<protein>
    <submittedName>
        <fullName evidence="7">Uncharacterized protein</fullName>
    </submittedName>
</protein>
<dbReference type="SMART" id="SM00108">
    <property type="entry name" value="B_lectin"/>
    <property type="match status" value="1"/>
</dbReference>
<dbReference type="EMBL" id="CAMGYJ010000005">
    <property type="protein sequence ID" value="CAI0423011.1"/>
    <property type="molecule type" value="Genomic_DNA"/>
</dbReference>
<dbReference type="Pfam" id="PF11883">
    <property type="entry name" value="DUF3403"/>
    <property type="match status" value="1"/>
</dbReference>
<keyword evidence="8" id="KW-1185">Reference proteome</keyword>
<dbReference type="Proteomes" id="UP001154282">
    <property type="component" value="Unassembled WGS sequence"/>
</dbReference>
<comment type="caution">
    <text evidence="7">The sequence shown here is derived from an EMBL/GenBank/DDBJ whole genome shotgun (WGS) entry which is preliminary data.</text>
</comment>
<dbReference type="Pfam" id="PF08276">
    <property type="entry name" value="PAN_2"/>
    <property type="match status" value="1"/>
</dbReference>
<evidence type="ECO:0000256" key="1">
    <source>
        <dbReference type="ARBA" id="ARBA00022729"/>
    </source>
</evidence>
<keyword evidence="1" id="KW-0732">Signal</keyword>
<dbReference type="Gene3D" id="2.90.10.10">
    <property type="entry name" value="Bulb-type lectin domain"/>
    <property type="match status" value="1"/>
</dbReference>
<evidence type="ECO:0000259" key="6">
    <source>
        <dbReference type="PROSITE" id="PS50948"/>
    </source>
</evidence>
<organism evidence="7 8">
    <name type="scientific">Linum tenue</name>
    <dbReference type="NCBI Taxonomy" id="586396"/>
    <lineage>
        <taxon>Eukaryota</taxon>
        <taxon>Viridiplantae</taxon>
        <taxon>Streptophyta</taxon>
        <taxon>Embryophyta</taxon>
        <taxon>Tracheophyta</taxon>
        <taxon>Spermatophyta</taxon>
        <taxon>Magnoliopsida</taxon>
        <taxon>eudicotyledons</taxon>
        <taxon>Gunneridae</taxon>
        <taxon>Pentapetalae</taxon>
        <taxon>rosids</taxon>
        <taxon>fabids</taxon>
        <taxon>Malpighiales</taxon>
        <taxon>Linaceae</taxon>
        <taxon>Linum</taxon>
    </lineage>
</organism>
<dbReference type="Gene3D" id="1.10.510.10">
    <property type="entry name" value="Transferase(Phosphotransferase) domain 1"/>
    <property type="match status" value="1"/>
</dbReference>
<reference evidence="7" key="1">
    <citation type="submission" date="2022-08" db="EMBL/GenBank/DDBJ databases">
        <authorList>
            <person name="Gutierrez-Valencia J."/>
        </authorList>
    </citation>
    <scope>NUCLEOTIDE SEQUENCE</scope>
</reference>
<feature type="region of interest" description="Disordered" evidence="4">
    <location>
        <begin position="1"/>
        <end position="25"/>
    </location>
</feature>
<dbReference type="InterPro" id="IPR001480">
    <property type="entry name" value="Bulb-type_lectin_dom"/>
</dbReference>
<dbReference type="CDD" id="cd00028">
    <property type="entry name" value="B_lectin"/>
    <property type="match status" value="1"/>
</dbReference>
<evidence type="ECO:0000313" key="7">
    <source>
        <dbReference type="EMBL" id="CAI0423011.1"/>
    </source>
</evidence>
<dbReference type="PROSITE" id="PS50927">
    <property type="entry name" value="BULB_LECTIN"/>
    <property type="match status" value="1"/>
</dbReference>
<dbReference type="PANTHER" id="PTHR32444">
    <property type="entry name" value="BULB-TYPE LECTIN DOMAIN-CONTAINING PROTEIN"/>
    <property type="match status" value="1"/>
</dbReference>
<keyword evidence="3" id="KW-0325">Glycoprotein</keyword>
<proteinExistence type="predicted"/>
<sequence>MKRRQCECEDESATTRLKGMEQGPEEKSYLWGSQDFSKPPSRQFFLPIHRKQKYNMFMRINSSCEHNPRQLGNLVLLARPCHQKSTLLQGQKFDGGEDGQVELFSSENGIFKLQFDYVSPLGNFSNLYLGIWYNYQDGPPVWIANRNSPFRLESPALTIDNTGSFKILHSGREPFILYEYEPATNNSHNTSATLEDSGNLVLHQLNPDDGSKEKILWQSFDHPTDTLLPGMKIGIYHKTGRIWSLTSARSTLSPAAGSFTFGMDPNATTQLVIWQRGKVFWRSGVWKNGGFSDMRKASTFNRAYNFSYFTSENETYFHYSLVDRAISLFPLLSIDVDGSIRGFRYGRDSVQVYCGQPYNGIGCVPLEMPECRISNGELKFGFHSHVGFMSREGFRYSNTENLTLEDCKGMCLSACSCAAYATSNEDRTGCEIWNSTFSFRESPFSDHSRFIYFSDQDQGDRKINLKNLFGIMDQNALPKTLNGMAETLGDYNTHNVLRCIHIGLLCVQDQPTDRPTMSDVVAMLSNETSELPDPKQPAFLASAVVEEIDVLELNDQNCSRNTVTITVMQAR</sequence>
<dbReference type="PANTHER" id="PTHR32444:SF226">
    <property type="entry name" value="BULB-TYPE LECTIN DOMAIN-CONTAINING PROTEIN"/>
    <property type="match status" value="1"/>
</dbReference>
<dbReference type="SUPFAM" id="SSF51110">
    <property type="entry name" value="alpha-D-mannose-specific plant lectins"/>
    <property type="match status" value="1"/>
</dbReference>
<evidence type="ECO:0000256" key="2">
    <source>
        <dbReference type="ARBA" id="ARBA00023157"/>
    </source>
</evidence>
<evidence type="ECO:0000256" key="4">
    <source>
        <dbReference type="SAM" id="MobiDB-lite"/>
    </source>
</evidence>
<dbReference type="Pfam" id="PF01453">
    <property type="entry name" value="B_lectin"/>
    <property type="match status" value="1"/>
</dbReference>
<evidence type="ECO:0000256" key="3">
    <source>
        <dbReference type="ARBA" id="ARBA00023180"/>
    </source>
</evidence>
<evidence type="ECO:0000313" key="8">
    <source>
        <dbReference type="Proteomes" id="UP001154282"/>
    </source>
</evidence>
<name>A0AAV0KPV9_9ROSI</name>